<accession>A0A4U3MLN4</accession>
<dbReference type="InterPro" id="IPR016181">
    <property type="entry name" value="Acyl_CoA_acyltransferase"/>
</dbReference>
<gene>
    <name evidence="4" type="ORF">FDA94_05080</name>
</gene>
<comment type="caution">
    <text evidence="4">The sequence shown here is derived from an EMBL/GenBank/DDBJ whole genome shotgun (WGS) entry which is preliminary data.</text>
</comment>
<dbReference type="Pfam" id="PF00583">
    <property type="entry name" value="Acetyltransf_1"/>
    <property type="match status" value="1"/>
</dbReference>
<keyword evidence="5" id="KW-1185">Reference proteome</keyword>
<evidence type="ECO:0000259" key="3">
    <source>
        <dbReference type="PROSITE" id="PS51186"/>
    </source>
</evidence>
<dbReference type="AlphaFoldDB" id="A0A4U3MLN4"/>
<organism evidence="4 5">
    <name type="scientific">Herbidospora galbida</name>
    <dbReference type="NCBI Taxonomy" id="2575442"/>
    <lineage>
        <taxon>Bacteria</taxon>
        <taxon>Bacillati</taxon>
        <taxon>Actinomycetota</taxon>
        <taxon>Actinomycetes</taxon>
        <taxon>Streptosporangiales</taxon>
        <taxon>Streptosporangiaceae</taxon>
        <taxon>Herbidospora</taxon>
    </lineage>
</organism>
<dbReference type="EMBL" id="SZQA01000003">
    <property type="protein sequence ID" value="TKK90381.1"/>
    <property type="molecule type" value="Genomic_DNA"/>
</dbReference>
<dbReference type="CDD" id="cd04301">
    <property type="entry name" value="NAT_SF"/>
    <property type="match status" value="1"/>
</dbReference>
<dbReference type="OrthoDB" id="4536199at2"/>
<evidence type="ECO:0000313" key="5">
    <source>
        <dbReference type="Proteomes" id="UP000308705"/>
    </source>
</evidence>
<feature type="domain" description="N-acetyltransferase" evidence="3">
    <location>
        <begin position="6"/>
        <end position="183"/>
    </location>
</feature>
<keyword evidence="1 4" id="KW-0808">Transferase</keyword>
<sequence length="189" mass="21190">MSEFVLELRHRTPPQDWIAAICAIHDDVFLREPFAWTPDTSQENAEDLHRLAGDPSFSAVIAWHAGEPVGYAYGHRLPADHGWWRAIPEPLPAEFTDEWDGRTFALVSLAVLPNRRGHGVGRRLIDSLLGSRGEERAVLSVQPTALSTQSIYRHLGWRLIGRNGPFAGITPPRWDVYVMETLSRPSPAP</sequence>
<dbReference type="PANTHER" id="PTHR43877">
    <property type="entry name" value="AMINOALKYLPHOSPHONATE N-ACETYLTRANSFERASE-RELATED-RELATED"/>
    <property type="match status" value="1"/>
</dbReference>
<dbReference type="Proteomes" id="UP000308705">
    <property type="component" value="Unassembled WGS sequence"/>
</dbReference>
<dbReference type="RefSeq" id="WP_137245855.1">
    <property type="nucleotide sequence ID" value="NZ_SZQA01000003.1"/>
</dbReference>
<evidence type="ECO:0000256" key="2">
    <source>
        <dbReference type="ARBA" id="ARBA00023315"/>
    </source>
</evidence>
<reference evidence="4 5" key="1">
    <citation type="submission" date="2019-04" db="EMBL/GenBank/DDBJ databases">
        <title>Herbidospora sp. NEAU-GS14.nov., a novel actinomycete isolated from soil.</title>
        <authorList>
            <person name="Han L."/>
        </authorList>
    </citation>
    <scope>NUCLEOTIDE SEQUENCE [LARGE SCALE GENOMIC DNA]</scope>
    <source>
        <strain evidence="4 5">NEAU-GS14</strain>
    </source>
</reference>
<dbReference type="InterPro" id="IPR000182">
    <property type="entry name" value="GNAT_dom"/>
</dbReference>
<dbReference type="SUPFAM" id="SSF55729">
    <property type="entry name" value="Acyl-CoA N-acyltransferases (Nat)"/>
    <property type="match status" value="1"/>
</dbReference>
<protein>
    <submittedName>
        <fullName evidence="4">GNAT family N-acetyltransferase</fullName>
    </submittedName>
</protein>
<name>A0A4U3MLN4_9ACTN</name>
<evidence type="ECO:0000313" key="4">
    <source>
        <dbReference type="EMBL" id="TKK90381.1"/>
    </source>
</evidence>
<evidence type="ECO:0000256" key="1">
    <source>
        <dbReference type="ARBA" id="ARBA00022679"/>
    </source>
</evidence>
<dbReference type="GO" id="GO:0016747">
    <property type="term" value="F:acyltransferase activity, transferring groups other than amino-acyl groups"/>
    <property type="evidence" value="ECO:0007669"/>
    <property type="project" value="InterPro"/>
</dbReference>
<dbReference type="Gene3D" id="3.40.630.30">
    <property type="match status" value="1"/>
</dbReference>
<proteinExistence type="predicted"/>
<keyword evidence="2" id="KW-0012">Acyltransferase</keyword>
<dbReference type="PROSITE" id="PS51186">
    <property type="entry name" value="GNAT"/>
    <property type="match status" value="1"/>
</dbReference>
<dbReference type="InterPro" id="IPR050832">
    <property type="entry name" value="Bact_Acetyltransf"/>
</dbReference>